<dbReference type="InterPro" id="IPR011990">
    <property type="entry name" value="TPR-like_helical_dom_sf"/>
</dbReference>
<evidence type="ECO:0000256" key="4">
    <source>
        <dbReference type="ARBA" id="ARBA00023136"/>
    </source>
</evidence>
<dbReference type="PROSITE" id="PS51257">
    <property type="entry name" value="PROKAR_LIPOPROTEIN"/>
    <property type="match status" value="1"/>
</dbReference>
<comment type="subcellular location">
    <subcellularLocation>
        <location evidence="1">Cell outer membrane</location>
    </subcellularLocation>
</comment>
<evidence type="ECO:0000313" key="9">
    <source>
        <dbReference type="Proteomes" id="UP001500394"/>
    </source>
</evidence>
<dbReference type="InterPro" id="IPR012944">
    <property type="entry name" value="SusD_RagB_dom"/>
</dbReference>
<dbReference type="InterPro" id="IPR033985">
    <property type="entry name" value="SusD-like_N"/>
</dbReference>
<proteinExistence type="inferred from homology"/>
<dbReference type="EMBL" id="BAABGR010000006">
    <property type="protein sequence ID" value="GAA4512293.1"/>
    <property type="molecule type" value="Genomic_DNA"/>
</dbReference>
<reference evidence="9" key="1">
    <citation type="journal article" date="2019" name="Int. J. Syst. Evol. Microbiol.">
        <title>The Global Catalogue of Microorganisms (GCM) 10K type strain sequencing project: providing services to taxonomists for standard genome sequencing and annotation.</title>
        <authorList>
            <consortium name="The Broad Institute Genomics Platform"/>
            <consortium name="The Broad Institute Genome Sequencing Center for Infectious Disease"/>
            <person name="Wu L."/>
            <person name="Ma J."/>
        </authorList>
    </citation>
    <scope>NUCLEOTIDE SEQUENCE [LARGE SCALE GENOMIC DNA]</scope>
    <source>
        <strain evidence="9">JCM 17858</strain>
    </source>
</reference>
<accession>A0ABP8QX49</accession>
<dbReference type="Pfam" id="PF14322">
    <property type="entry name" value="SusD-like_3"/>
    <property type="match status" value="1"/>
</dbReference>
<sequence length="524" mass="58894">MKKIFIAILAAASMQIVTSCDHLDLDLAPEDYFSSGSFWKNESQVNGAMLGIHNLVRGQQQTFWGLGELRGGTLRTGTSFTGTASLNSPSVISQDIRESAPGYSSWAGLYSTIFQINNFIYQVEQATFLSERKKGYYLGQAYGLRAFYYFYLYRTYGRVPIVTEPKAAIKTPSSAEEGYTPRSQTEKETLDFIKADIEKSIQNFNGDYTIQSQKGQWSLAATQMLKTEVYLWSAKVLIDGQQPQSVQADLQTAKQAVETVIPRFTLQVDFARVFSSASVPASKGNSEIIFTIRYQQGEATNFFNNFLYAQSDDISGYVDDAGNPIPSDPLQVASSGSIIRYEYKIDLYDLYDKEDKRANATFLNFNKGSVRAVVMRKFLGTIVDGVRNYSDDYPIYRLAEAYLLLAEIKNKLGEDPTEEIMAVRRRAMGTAAPQFVRSDFEANELAIFYERTKEFVSEGKRWFDLRRMQDANGKPLVFRVDLPLVGVLEDVEGQRHKLLWPIDLGTMSADPTLQGDQNPGYSGT</sequence>
<gene>
    <name evidence="8" type="ORF">GCM10023173_06140</name>
</gene>
<dbReference type="Pfam" id="PF07980">
    <property type="entry name" value="SusD_RagB"/>
    <property type="match status" value="1"/>
</dbReference>
<feature type="domain" description="SusD-like N-terminal" evidence="7">
    <location>
        <begin position="87"/>
        <end position="216"/>
    </location>
</feature>
<feature type="domain" description="RagB/SusD" evidence="6">
    <location>
        <begin position="368"/>
        <end position="521"/>
    </location>
</feature>
<keyword evidence="4" id="KW-0472">Membrane</keyword>
<comment type="similarity">
    <text evidence="2">Belongs to the SusD family.</text>
</comment>
<organism evidence="8 9">
    <name type="scientific">Sphingobacterium thermophilum</name>
    <dbReference type="NCBI Taxonomy" id="768534"/>
    <lineage>
        <taxon>Bacteria</taxon>
        <taxon>Pseudomonadati</taxon>
        <taxon>Bacteroidota</taxon>
        <taxon>Sphingobacteriia</taxon>
        <taxon>Sphingobacteriales</taxon>
        <taxon>Sphingobacteriaceae</taxon>
        <taxon>Sphingobacterium</taxon>
    </lineage>
</organism>
<evidence type="ECO:0000256" key="5">
    <source>
        <dbReference type="ARBA" id="ARBA00023237"/>
    </source>
</evidence>
<dbReference type="SUPFAM" id="SSF48452">
    <property type="entry name" value="TPR-like"/>
    <property type="match status" value="1"/>
</dbReference>
<evidence type="ECO:0000256" key="1">
    <source>
        <dbReference type="ARBA" id="ARBA00004442"/>
    </source>
</evidence>
<keyword evidence="9" id="KW-1185">Reference proteome</keyword>
<evidence type="ECO:0000313" key="8">
    <source>
        <dbReference type="EMBL" id="GAA4512293.1"/>
    </source>
</evidence>
<comment type="caution">
    <text evidence="8">The sequence shown here is derived from an EMBL/GenBank/DDBJ whole genome shotgun (WGS) entry which is preliminary data.</text>
</comment>
<evidence type="ECO:0000256" key="3">
    <source>
        <dbReference type="ARBA" id="ARBA00022729"/>
    </source>
</evidence>
<evidence type="ECO:0000259" key="6">
    <source>
        <dbReference type="Pfam" id="PF07980"/>
    </source>
</evidence>
<dbReference type="Gene3D" id="1.25.40.390">
    <property type="match status" value="1"/>
</dbReference>
<dbReference type="CDD" id="cd08977">
    <property type="entry name" value="SusD"/>
    <property type="match status" value="1"/>
</dbReference>
<dbReference type="Proteomes" id="UP001500394">
    <property type="component" value="Unassembled WGS sequence"/>
</dbReference>
<name>A0ABP8QX49_9SPHI</name>
<evidence type="ECO:0000259" key="7">
    <source>
        <dbReference type="Pfam" id="PF14322"/>
    </source>
</evidence>
<keyword evidence="5" id="KW-0998">Cell outer membrane</keyword>
<protein>
    <submittedName>
        <fullName evidence="8">RagB/SusD family nutrient uptake outer membrane protein</fullName>
    </submittedName>
</protein>
<keyword evidence="3" id="KW-0732">Signal</keyword>
<evidence type="ECO:0000256" key="2">
    <source>
        <dbReference type="ARBA" id="ARBA00006275"/>
    </source>
</evidence>
<dbReference type="RefSeq" id="WP_345064570.1">
    <property type="nucleotide sequence ID" value="NZ_BAABGR010000006.1"/>
</dbReference>